<evidence type="ECO:0000313" key="2">
    <source>
        <dbReference type="EMBL" id="SVB90437.1"/>
    </source>
</evidence>
<gene>
    <name evidence="2" type="ORF">METZ01_LOCUS243291</name>
</gene>
<comment type="similarity">
    <text evidence="1">Belongs to the short-chain dehydrogenases/reductases (SDR) family.</text>
</comment>
<protein>
    <submittedName>
        <fullName evidence="2">Uncharacterized protein</fullName>
    </submittedName>
</protein>
<dbReference type="PRINTS" id="PR00081">
    <property type="entry name" value="GDHRDH"/>
</dbReference>
<dbReference type="AlphaFoldDB" id="A0A382HU56"/>
<dbReference type="InterPro" id="IPR036291">
    <property type="entry name" value="NAD(P)-bd_dom_sf"/>
</dbReference>
<evidence type="ECO:0000256" key="1">
    <source>
        <dbReference type="ARBA" id="ARBA00006484"/>
    </source>
</evidence>
<dbReference type="Gene3D" id="3.40.50.720">
    <property type="entry name" value="NAD(P)-binding Rossmann-like Domain"/>
    <property type="match status" value="1"/>
</dbReference>
<reference evidence="2" key="1">
    <citation type="submission" date="2018-05" db="EMBL/GenBank/DDBJ databases">
        <authorList>
            <person name="Lanie J.A."/>
            <person name="Ng W.-L."/>
            <person name="Kazmierczak K.M."/>
            <person name="Andrzejewski T.M."/>
            <person name="Davidsen T.M."/>
            <person name="Wayne K.J."/>
            <person name="Tettelin H."/>
            <person name="Glass J.I."/>
            <person name="Rusch D."/>
            <person name="Podicherti R."/>
            <person name="Tsui H.-C.T."/>
            <person name="Winkler M.E."/>
        </authorList>
    </citation>
    <scope>NUCLEOTIDE SEQUENCE</scope>
</reference>
<proteinExistence type="inferred from homology"/>
<organism evidence="2">
    <name type="scientific">marine metagenome</name>
    <dbReference type="NCBI Taxonomy" id="408172"/>
    <lineage>
        <taxon>unclassified sequences</taxon>
        <taxon>metagenomes</taxon>
        <taxon>ecological metagenomes</taxon>
    </lineage>
</organism>
<dbReference type="Pfam" id="PF13561">
    <property type="entry name" value="adh_short_C2"/>
    <property type="match status" value="1"/>
</dbReference>
<accession>A0A382HU56</accession>
<dbReference type="SUPFAM" id="SSF51735">
    <property type="entry name" value="NAD(P)-binding Rossmann-fold domains"/>
    <property type="match status" value="1"/>
</dbReference>
<dbReference type="PANTHER" id="PTHR43943:SF2">
    <property type="entry name" value="DEHYDROGENASE_REDUCTASE 4"/>
    <property type="match status" value="1"/>
</dbReference>
<dbReference type="PANTHER" id="PTHR43943">
    <property type="entry name" value="DEHYDROGENASE/REDUCTASE (SDR FAMILY) MEMBER 4"/>
    <property type="match status" value="1"/>
</dbReference>
<dbReference type="EMBL" id="UINC01063132">
    <property type="protein sequence ID" value="SVB90437.1"/>
    <property type="molecule type" value="Genomic_DNA"/>
</dbReference>
<dbReference type="CDD" id="cd05233">
    <property type="entry name" value="SDR_c"/>
    <property type="match status" value="1"/>
</dbReference>
<name>A0A382HU56_9ZZZZ</name>
<dbReference type="InterPro" id="IPR002347">
    <property type="entry name" value="SDR_fam"/>
</dbReference>
<sequence length="227" mass="22943">MARAGAAVVLASRRPGVGEAAAGDLRAEGLDATWVRCDVTVPDDVSAAVDGAAAAHGRLDCLIHNALDGSVGGPVEGATDERWATLAASSVRASYDCAQTAHPHLRNTAGSLVLLTSAAGMEGSAARPLYAMAKAAQRGFAKGLAAEWGPDGIRVNCIAPVAMTPALAGAIRHDPSLSERLVARTPLGRIGDPVNDVGPVAVFLASDLARHVTGQTLVVDGGGFRGL</sequence>